<evidence type="ECO:0000313" key="1">
    <source>
        <dbReference type="EMBL" id="OGD34082.1"/>
    </source>
</evidence>
<evidence type="ECO:0008006" key="3">
    <source>
        <dbReference type="Google" id="ProtNLM"/>
    </source>
</evidence>
<dbReference type="EMBL" id="MEYS01000002">
    <property type="protein sequence ID" value="OGD34082.1"/>
    <property type="molecule type" value="Genomic_DNA"/>
</dbReference>
<comment type="caution">
    <text evidence="1">The sequence shown here is derived from an EMBL/GenBank/DDBJ whole genome shotgun (WGS) entry which is preliminary data.</text>
</comment>
<protein>
    <recommendedName>
        <fullName evidence="3">Addiction module toxin RelE</fullName>
    </recommendedName>
</protein>
<accession>A0A1F5BTX4</accession>
<evidence type="ECO:0000313" key="2">
    <source>
        <dbReference type="Proteomes" id="UP000176650"/>
    </source>
</evidence>
<organism evidence="1 2">
    <name type="scientific">Candidatus Azambacteria bacterium RIFCSPLOWO2_01_FULL_46_25</name>
    <dbReference type="NCBI Taxonomy" id="1797298"/>
    <lineage>
        <taxon>Bacteria</taxon>
        <taxon>Candidatus Azamiibacteriota</taxon>
    </lineage>
</organism>
<dbReference type="Proteomes" id="UP000176650">
    <property type="component" value="Unassembled WGS sequence"/>
</dbReference>
<name>A0A1F5BTX4_9BACT</name>
<proteinExistence type="predicted"/>
<dbReference type="AlphaFoldDB" id="A0A1F5BTX4"/>
<gene>
    <name evidence="1" type="ORF">A2988_01190</name>
</gene>
<sequence>MSINYAVIVEKYAERHFISKFKKKYKGAWDVTWNAIHEEFKRIDALIGETNIAETMTDQEGIRICKTEFRVHGTQESRHASGNRCIVAVYKNTCVVKVLVVYNKNDLGGGNETASWKNLVKENYPEYSKIL</sequence>
<reference evidence="1 2" key="1">
    <citation type="journal article" date="2016" name="Nat. Commun.">
        <title>Thousands of microbial genomes shed light on interconnected biogeochemical processes in an aquifer system.</title>
        <authorList>
            <person name="Anantharaman K."/>
            <person name="Brown C.T."/>
            <person name="Hug L.A."/>
            <person name="Sharon I."/>
            <person name="Castelle C.J."/>
            <person name="Probst A.J."/>
            <person name="Thomas B.C."/>
            <person name="Singh A."/>
            <person name="Wilkins M.J."/>
            <person name="Karaoz U."/>
            <person name="Brodie E.L."/>
            <person name="Williams K.H."/>
            <person name="Hubbard S.S."/>
            <person name="Banfield J.F."/>
        </authorList>
    </citation>
    <scope>NUCLEOTIDE SEQUENCE [LARGE SCALE GENOMIC DNA]</scope>
</reference>
<dbReference type="STRING" id="1797298.A2988_01190"/>